<evidence type="ECO:0000256" key="5">
    <source>
        <dbReference type="ARBA" id="ARBA00022989"/>
    </source>
</evidence>
<dbReference type="InterPro" id="IPR002010">
    <property type="entry name" value="T3SS_IM_R"/>
</dbReference>
<evidence type="ECO:0000256" key="6">
    <source>
        <dbReference type="ARBA" id="ARBA00023136"/>
    </source>
</evidence>
<keyword evidence="5 7" id="KW-1133">Transmembrane helix</keyword>
<feature type="transmembrane region" description="Helical" evidence="7">
    <location>
        <begin position="138"/>
        <end position="160"/>
    </location>
</feature>
<feature type="transmembrane region" description="Helical" evidence="7">
    <location>
        <begin position="232"/>
        <end position="252"/>
    </location>
</feature>
<dbReference type="PANTHER" id="PTHR30065">
    <property type="entry name" value="FLAGELLAR BIOSYNTHETIC PROTEIN FLIR"/>
    <property type="match status" value="1"/>
</dbReference>
<dbReference type="Proteomes" id="UP000310553">
    <property type="component" value="Plasmid pUW386"/>
</dbReference>
<keyword evidence="4 7" id="KW-0812">Transmembrane</keyword>
<sequence length="282" mass="29741">MESIDTVVHAWFDTSESLETLLVLLALSCVRIMTLFSILPATNDQMLTGIARNGVVYALAILVAAGQPVGLAAHLSAGQLFMLTCKEIFLGACLGFAASTVFWVAETAGTIIDNVSGFNNVQMTNPLRGDQNTPIGNTLVNLAVTLFYAAGGMLFLLGVVFESFKWWPLGAALPDMNAVAQSFLLQQTDSIFSTAVKLAAPVMMTLLLIDAGIGLLARAADKLEPTSLGQPIKGAVALLMVMALVTALSTQVKSTLTYSQLKEQLKQGLVGDGTSPKAKSSQ</sequence>
<geneLocation type="plasmid" evidence="10">
    <name>puw386</name>
</geneLocation>
<geneLocation type="plasmid" evidence="9">
    <name>pUW386</name>
</geneLocation>
<proteinExistence type="inferred from homology"/>
<keyword evidence="9" id="KW-0614">Plasmid</keyword>
<evidence type="ECO:0000256" key="3">
    <source>
        <dbReference type="ARBA" id="ARBA00022475"/>
    </source>
</evidence>
<gene>
    <name evidence="9" type="ORF">E7Z57_17620</name>
    <name evidence="8" type="ORF">RUN39_v1_240026</name>
</gene>
<dbReference type="AlphaFoldDB" id="A0A0S4TPB0"/>
<dbReference type="PATRIC" id="fig|305.106.peg.2694"/>
<dbReference type="PRINTS" id="PR00953">
    <property type="entry name" value="TYPE3IMRPROT"/>
</dbReference>
<reference evidence="9 10" key="2">
    <citation type="submission" date="2019-04" db="EMBL/GenBank/DDBJ databases">
        <title>Complete Genome of UW386 and Higher Quality Genome of UW700.</title>
        <authorList>
            <person name="Jacobs J."/>
            <person name="Perez A."/>
            <person name="Steidl O."/>
            <person name="Allen C."/>
        </authorList>
    </citation>
    <scope>NUCLEOTIDE SEQUENCE [LARGE SCALE GENOMIC DNA]</scope>
    <source>
        <strain evidence="9 10">UW386</strain>
        <plasmid evidence="10">puw386</plasmid>
        <plasmid evidence="9">pUW386</plasmid>
    </source>
</reference>
<evidence type="ECO:0000313" key="9">
    <source>
        <dbReference type="EMBL" id="QCX50952.1"/>
    </source>
</evidence>
<protein>
    <submittedName>
        <fullName evidence="9">EscT/YscT/HrcT family type III secretion system export apparatus protein</fullName>
    </submittedName>
    <submittedName>
        <fullName evidence="8">Type III secretion inner membrane protein (YscT)</fullName>
    </submittedName>
</protein>
<accession>A0A0S4TPB0</accession>
<name>A0A0S4TPB0_RALSL</name>
<dbReference type="GO" id="GO:0005886">
    <property type="term" value="C:plasma membrane"/>
    <property type="evidence" value="ECO:0007669"/>
    <property type="project" value="UniProtKB-SubCell"/>
</dbReference>
<evidence type="ECO:0000313" key="10">
    <source>
        <dbReference type="Proteomes" id="UP000310553"/>
    </source>
</evidence>
<dbReference type="GO" id="GO:0006605">
    <property type="term" value="P:protein targeting"/>
    <property type="evidence" value="ECO:0007669"/>
    <property type="project" value="UniProtKB-UniRule"/>
</dbReference>
<dbReference type="EMBL" id="CP039340">
    <property type="protein sequence ID" value="QCX50952.1"/>
    <property type="molecule type" value="Genomic_DNA"/>
</dbReference>
<dbReference type="InterPro" id="IPR006304">
    <property type="entry name" value="T3SS_SpaR/YscT"/>
</dbReference>
<evidence type="ECO:0000256" key="7">
    <source>
        <dbReference type="RuleBase" id="RU362072"/>
    </source>
</evidence>
<reference evidence="8" key="1">
    <citation type="submission" date="2015-10" db="EMBL/GenBank/DDBJ databases">
        <authorList>
            <person name="Gilbert D.G."/>
        </authorList>
    </citation>
    <scope>NUCLEOTIDE SEQUENCE</scope>
    <source>
        <strain evidence="8">Phyl III-seqv23</strain>
    </source>
</reference>
<evidence type="ECO:0000256" key="4">
    <source>
        <dbReference type="ARBA" id="ARBA00022692"/>
    </source>
</evidence>
<feature type="transmembrane region" description="Helical" evidence="7">
    <location>
        <begin position="54"/>
        <end position="76"/>
    </location>
</feature>
<feature type="transmembrane region" description="Helical" evidence="7">
    <location>
        <begin position="88"/>
        <end position="105"/>
    </location>
</feature>
<dbReference type="EMBL" id="LN899819">
    <property type="protein sequence ID" value="CUV11820.1"/>
    <property type="molecule type" value="Genomic_DNA"/>
</dbReference>
<evidence type="ECO:0000313" key="8">
    <source>
        <dbReference type="EMBL" id="CUV11820.1"/>
    </source>
</evidence>
<keyword evidence="6 7" id="KW-0472">Membrane</keyword>
<feature type="transmembrane region" description="Helical" evidence="7">
    <location>
        <begin position="166"/>
        <end position="186"/>
    </location>
</feature>
<dbReference type="NCBIfam" id="TIGR01401">
    <property type="entry name" value="fliR_like_III"/>
    <property type="match status" value="1"/>
</dbReference>
<organism evidence="8">
    <name type="scientific">Ralstonia solanacearum</name>
    <name type="common">Pseudomonas solanacearum</name>
    <dbReference type="NCBI Taxonomy" id="305"/>
    <lineage>
        <taxon>Bacteria</taxon>
        <taxon>Pseudomonadati</taxon>
        <taxon>Pseudomonadota</taxon>
        <taxon>Betaproteobacteria</taxon>
        <taxon>Burkholderiales</taxon>
        <taxon>Burkholderiaceae</taxon>
        <taxon>Ralstonia</taxon>
        <taxon>Ralstonia solanacearum species complex</taxon>
    </lineage>
</organism>
<feature type="transmembrane region" description="Helical" evidence="7">
    <location>
        <begin position="20"/>
        <end position="42"/>
    </location>
</feature>
<feature type="transmembrane region" description="Helical" evidence="7">
    <location>
        <begin position="198"/>
        <end position="220"/>
    </location>
</feature>
<dbReference type="PANTHER" id="PTHR30065:SF1">
    <property type="entry name" value="SURFACE PRESENTATION OF ANTIGENS PROTEIN SPAR"/>
    <property type="match status" value="1"/>
</dbReference>
<comment type="subcellular location">
    <subcellularLocation>
        <location evidence="1 7">Cell membrane</location>
        <topology evidence="1 7">Multi-pass membrane protein</topology>
    </subcellularLocation>
</comment>
<evidence type="ECO:0000256" key="2">
    <source>
        <dbReference type="ARBA" id="ARBA00009772"/>
    </source>
</evidence>
<keyword evidence="3 7" id="KW-1003">Cell membrane</keyword>
<comment type="similarity">
    <text evidence="2 7">Belongs to the FliR/MopE/SpaR family.</text>
</comment>
<evidence type="ECO:0000256" key="1">
    <source>
        <dbReference type="ARBA" id="ARBA00004651"/>
    </source>
</evidence>
<dbReference type="Pfam" id="PF01311">
    <property type="entry name" value="Bac_export_1"/>
    <property type="match status" value="1"/>
</dbReference>